<proteinExistence type="predicted"/>
<dbReference type="PATRIC" id="fig|1447263.3.peg.832"/>
<name>A0A0G9L2A4_9BACT</name>
<organism evidence="1 2">
    <name type="scientific">Aliarcobacter butzleri L355</name>
    <dbReference type="NCBI Taxonomy" id="1447263"/>
    <lineage>
        <taxon>Bacteria</taxon>
        <taxon>Pseudomonadati</taxon>
        <taxon>Campylobacterota</taxon>
        <taxon>Epsilonproteobacteria</taxon>
        <taxon>Campylobacterales</taxon>
        <taxon>Arcobacteraceae</taxon>
        <taxon>Aliarcobacter</taxon>
    </lineage>
</organism>
<gene>
    <name evidence="1" type="ORF">AF80_04270</name>
</gene>
<evidence type="ECO:0000313" key="2">
    <source>
        <dbReference type="Proteomes" id="UP000035154"/>
    </source>
</evidence>
<protein>
    <submittedName>
        <fullName evidence="1">Uncharacterized protein</fullName>
    </submittedName>
</protein>
<dbReference type="Proteomes" id="UP000035154">
    <property type="component" value="Unassembled WGS sequence"/>
</dbReference>
<comment type="caution">
    <text evidence="1">The sequence shown here is derived from an EMBL/GenBank/DDBJ whole genome shotgun (WGS) entry which is preliminary data.</text>
</comment>
<accession>A0A0G9L2A4</accession>
<sequence length="31" mass="3758">MALQKKDFKNSLLKIEFRIFGYYVKFMAKKA</sequence>
<dbReference type="AlphaFoldDB" id="A0A0G9L2A4"/>
<dbReference type="EMBL" id="JAIW01000025">
    <property type="protein sequence ID" value="KLE10523.1"/>
    <property type="molecule type" value="Genomic_DNA"/>
</dbReference>
<reference evidence="1 2" key="1">
    <citation type="submission" date="2014-01" db="EMBL/GenBank/DDBJ databases">
        <title>Development of a Comparative Genomic Fingerprinting Assay for High Resolution Genotyping of Arcobacter butzleri.</title>
        <authorList>
            <person name="Webb A.L."/>
            <person name="Inglis G.D."/>
            <person name="Kruczkiewicz P."/>
            <person name="Selinger L.B."/>
            <person name="Taboada E.N."/>
        </authorList>
    </citation>
    <scope>NUCLEOTIDE SEQUENCE [LARGE SCALE GENOMIC DNA]</scope>
    <source>
        <strain evidence="1 2">L355</strain>
    </source>
</reference>
<evidence type="ECO:0000313" key="1">
    <source>
        <dbReference type="EMBL" id="KLE10523.1"/>
    </source>
</evidence>